<feature type="transmembrane region" description="Helical" evidence="7">
    <location>
        <begin position="244"/>
        <end position="262"/>
    </location>
</feature>
<keyword evidence="2" id="KW-1003">Cell membrane</keyword>
<keyword evidence="3 7" id="KW-0812">Transmembrane</keyword>
<feature type="region of interest" description="Disordered" evidence="6">
    <location>
        <begin position="110"/>
        <end position="141"/>
    </location>
</feature>
<feature type="transmembrane region" description="Helical" evidence="7">
    <location>
        <begin position="169"/>
        <end position="188"/>
    </location>
</feature>
<feature type="transmembrane region" description="Helical" evidence="7">
    <location>
        <begin position="77"/>
        <end position="98"/>
    </location>
</feature>
<comment type="subcellular location">
    <subcellularLocation>
        <location evidence="1">Cell membrane</location>
        <topology evidence="1">Multi-pass membrane protein</topology>
    </subcellularLocation>
</comment>
<evidence type="ECO:0000256" key="3">
    <source>
        <dbReference type="ARBA" id="ARBA00022692"/>
    </source>
</evidence>
<dbReference type="EMBL" id="CAJZ01000097">
    <property type="protein sequence ID" value="CCI83394.1"/>
    <property type="molecule type" value="Genomic_DNA"/>
</dbReference>
<evidence type="ECO:0000256" key="2">
    <source>
        <dbReference type="ARBA" id="ARBA00022475"/>
    </source>
</evidence>
<sequence>MRFPRPRRGLRNRAMGIYVAGIALGFSLIVAVGPQNVYLLKQGVKRTGVHAVVLTCMLSDIVLFVGGTLAVDAVSSLAPWILDVIKWVGVAYLVWFALLTVRDAIRGGGGIEQEPQPATRPEEEVGLQPEPSDVVPEAAQGPGGGVAVKTRTAAAPAKAKKASPVMVNWVRPALVALALTWINPGAFIDGLAMVGGIANQYAVEAEKWMFVAGTITASFIWFPAVGYGAAALSKPLSRPKVWRVLNTIIALVLLAIAGRLALS</sequence>
<dbReference type="InterPro" id="IPR001123">
    <property type="entry name" value="LeuE-type"/>
</dbReference>
<feature type="transmembrane region" description="Helical" evidence="7">
    <location>
        <begin position="208"/>
        <end position="232"/>
    </location>
</feature>
<dbReference type="Proteomes" id="UP000011016">
    <property type="component" value="Unassembled WGS sequence"/>
</dbReference>
<keyword evidence="4 7" id="KW-1133">Transmembrane helix</keyword>
<protein>
    <submittedName>
        <fullName evidence="8">Lysine exporter protein</fullName>
    </submittedName>
</protein>
<feature type="transmembrane region" description="Helical" evidence="7">
    <location>
        <begin position="15"/>
        <end position="39"/>
    </location>
</feature>
<evidence type="ECO:0000256" key="5">
    <source>
        <dbReference type="ARBA" id="ARBA00023136"/>
    </source>
</evidence>
<proteinExistence type="predicted"/>
<comment type="caution">
    <text evidence="8">The sequence shown here is derived from an EMBL/GenBank/DDBJ whole genome shotgun (WGS) entry which is preliminary data.</text>
</comment>
<dbReference type="Pfam" id="PF01810">
    <property type="entry name" value="LysE"/>
    <property type="match status" value="2"/>
</dbReference>
<dbReference type="GO" id="GO:0015171">
    <property type="term" value="F:amino acid transmembrane transporter activity"/>
    <property type="evidence" value="ECO:0007669"/>
    <property type="project" value="TreeGrafter"/>
</dbReference>
<reference evidence="8 9" key="1">
    <citation type="journal article" date="2012" name="J. Bacteriol.">
        <title>Draft Genome Sequence of Turicella otitidis ATCC 51513, Isolated from Middle Ear Fluid from a Child with Otitis Media.</title>
        <authorList>
            <person name="Brinkrolf K."/>
            <person name="Schneider J."/>
            <person name="Knecht M."/>
            <person name="Ruckert C."/>
            <person name="Tauch A."/>
        </authorList>
    </citation>
    <scope>NUCLEOTIDE SEQUENCE [LARGE SCALE GENOMIC DNA]</scope>
    <source>
        <strain evidence="8 9">ATCC 51513</strain>
    </source>
</reference>
<name>I7LBU8_9CORY</name>
<evidence type="ECO:0000313" key="8">
    <source>
        <dbReference type="EMBL" id="CCI83394.1"/>
    </source>
</evidence>
<evidence type="ECO:0000313" key="9">
    <source>
        <dbReference type="Proteomes" id="UP000011016"/>
    </source>
</evidence>
<dbReference type="AlphaFoldDB" id="I7LBU8"/>
<evidence type="ECO:0000256" key="1">
    <source>
        <dbReference type="ARBA" id="ARBA00004651"/>
    </source>
</evidence>
<keyword evidence="5 7" id="KW-0472">Membrane</keyword>
<feature type="transmembrane region" description="Helical" evidence="7">
    <location>
        <begin position="51"/>
        <end position="71"/>
    </location>
</feature>
<dbReference type="PANTHER" id="PTHR30086">
    <property type="entry name" value="ARGININE EXPORTER PROTEIN ARGO"/>
    <property type="match status" value="1"/>
</dbReference>
<evidence type="ECO:0000256" key="6">
    <source>
        <dbReference type="SAM" id="MobiDB-lite"/>
    </source>
</evidence>
<gene>
    <name evidence="8" type="primary">lysE</name>
    <name evidence="8" type="ORF">BN46_0658</name>
</gene>
<evidence type="ECO:0000256" key="4">
    <source>
        <dbReference type="ARBA" id="ARBA00022989"/>
    </source>
</evidence>
<dbReference type="PANTHER" id="PTHR30086:SF20">
    <property type="entry name" value="ARGININE EXPORTER PROTEIN ARGO-RELATED"/>
    <property type="match status" value="1"/>
</dbReference>
<organism evidence="8 9">
    <name type="scientific">Corynebacterium otitidis ATCC 51513</name>
    <dbReference type="NCBI Taxonomy" id="883169"/>
    <lineage>
        <taxon>Bacteria</taxon>
        <taxon>Bacillati</taxon>
        <taxon>Actinomycetota</taxon>
        <taxon>Actinomycetes</taxon>
        <taxon>Mycobacteriales</taxon>
        <taxon>Corynebacteriaceae</taxon>
        <taxon>Corynebacterium</taxon>
    </lineage>
</organism>
<evidence type="ECO:0000256" key="7">
    <source>
        <dbReference type="SAM" id="Phobius"/>
    </source>
</evidence>
<dbReference type="GO" id="GO:0005886">
    <property type="term" value="C:plasma membrane"/>
    <property type="evidence" value="ECO:0007669"/>
    <property type="project" value="UniProtKB-SubCell"/>
</dbReference>
<accession>I7LBU8</accession>